<sequence>MTSTAISAKGSTLAVSGSAGTAKNITAIALGFPTILTSAAHGFANGDILTLAGLTGADAGVLNGQTVVIKNITANTFAVDIDTTGKTITAAGTATPVTWTSIGNLTSFKGFDGQANEIDKTNLSSDAKEFMLGLQDFGHFTFDVDKDFTDPGQLACDAAKRAGSLKQFKLTLPNSKTATFSGYVKNSPLDGSVDQILKTTGVSIRITGDVVYA</sequence>
<organism evidence="1 2">
    <name type="scientific">Pandoraea terrigena</name>
    <dbReference type="NCBI Taxonomy" id="2508292"/>
    <lineage>
        <taxon>Bacteria</taxon>
        <taxon>Pseudomonadati</taxon>
        <taxon>Pseudomonadota</taxon>
        <taxon>Betaproteobacteria</taxon>
        <taxon>Burkholderiales</taxon>
        <taxon>Burkholderiaceae</taxon>
        <taxon>Pandoraea</taxon>
    </lineage>
</organism>
<keyword evidence="2" id="KW-1185">Reference proteome</keyword>
<dbReference type="Pfam" id="PF08813">
    <property type="entry name" value="Phage_tail_3"/>
    <property type="match status" value="1"/>
</dbReference>
<evidence type="ECO:0000313" key="2">
    <source>
        <dbReference type="Proteomes" id="UP000334380"/>
    </source>
</evidence>
<evidence type="ECO:0000313" key="1">
    <source>
        <dbReference type="EMBL" id="VVE49442.1"/>
    </source>
</evidence>
<name>A0A5E4YLN5_9BURK</name>
<dbReference type="EMBL" id="CABPRU010000016">
    <property type="protein sequence ID" value="VVE49442.1"/>
    <property type="molecule type" value="Genomic_DNA"/>
</dbReference>
<proteinExistence type="predicted"/>
<protein>
    <submittedName>
        <fullName evidence="1">Phage major tail 2 family protein</fullName>
    </submittedName>
</protein>
<dbReference type="InterPro" id="IPR014918">
    <property type="entry name" value="Phage_tail_3"/>
</dbReference>
<dbReference type="AlphaFoldDB" id="A0A5E4YLN5"/>
<dbReference type="RefSeq" id="WP_150614977.1">
    <property type="nucleotide sequence ID" value="NZ_CABPRU010000016.1"/>
</dbReference>
<dbReference type="Proteomes" id="UP000334380">
    <property type="component" value="Unassembled WGS sequence"/>
</dbReference>
<reference evidence="1 2" key="1">
    <citation type="submission" date="2019-08" db="EMBL/GenBank/DDBJ databases">
        <authorList>
            <person name="Peeters C."/>
        </authorList>
    </citation>
    <scope>NUCLEOTIDE SEQUENCE [LARGE SCALE GENOMIC DNA]</scope>
    <source>
        <strain evidence="1 2">LMG 31013</strain>
    </source>
</reference>
<accession>A0A5E4YLN5</accession>
<gene>
    <name evidence="1" type="ORF">PTE31013_04633</name>
</gene>
<dbReference type="OrthoDB" id="9025082at2"/>
<dbReference type="Gene3D" id="4.10.410.40">
    <property type="match status" value="1"/>
</dbReference>